<name>A0A4U5JJ22_9GAMM</name>
<organism evidence="2 3">
    <name type="scientific">Luteimonas gilva</name>
    <dbReference type="NCBI Taxonomy" id="2572684"/>
    <lineage>
        <taxon>Bacteria</taxon>
        <taxon>Pseudomonadati</taxon>
        <taxon>Pseudomonadota</taxon>
        <taxon>Gammaproteobacteria</taxon>
        <taxon>Lysobacterales</taxon>
        <taxon>Lysobacteraceae</taxon>
        <taxon>Luteimonas</taxon>
    </lineage>
</organism>
<keyword evidence="1" id="KW-0472">Membrane</keyword>
<dbReference type="InterPro" id="IPR021313">
    <property type="entry name" value="DUF2909"/>
</dbReference>
<proteinExistence type="predicted"/>
<keyword evidence="1" id="KW-1133">Transmembrane helix</keyword>
<dbReference type="Proteomes" id="UP000308707">
    <property type="component" value="Unassembled WGS sequence"/>
</dbReference>
<dbReference type="NCBIfam" id="NF033233">
    <property type="entry name" value="twin_helix"/>
    <property type="match status" value="1"/>
</dbReference>
<dbReference type="AlphaFoldDB" id="A0A4U5JJ22"/>
<dbReference type="RefSeq" id="WP_137267757.1">
    <property type="nucleotide sequence ID" value="NZ_SZUA01000003.1"/>
</dbReference>
<feature type="transmembrane region" description="Helical" evidence="1">
    <location>
        <begin position="42"/>
        <end position="65"/>
    </location>
</feature>
<dbReference type="Pfam" id="PF11137">
    <property type="entry name" value="DUF2909"/>
    <property type="match status" value="1"/>
</dbReference>
<evidence type="ECO:0000313" key="2">
    <source>
        <dbReference type="EMBL" id="TKR29354.1"/>
    </source>
</evidence>
<evidence type="ECO:0000256" key="1">
    <source>
        <dbReference type="SAM" id="Phobius"/>
    </source>
</evidence>
<feature type="transmembrane region" description="Helical" evidence="1">
    <location>
        <begin position="6"/>
        <end position="30"/>
    </location>
</feature>
<gene>
    <name evidence="2" type="ORF">FCE95_14470</name>
</gene>
<keyword evidence="3" id="KW-1185">Reference proteome</keyword>
<comment type="caution">
    <text evidence="2">The sequence shown here is derived from an EMBL/GenBank/DDBJ whole genome shotgun (WGS) entry which is preliminary data.</text>
</comment>
<sequence>MNDSLKTLLIIAFLILILWNLGAGLYYMLVDKGQTKRTVNALTKRIALSVALILLVILAIYMGWITPHGIGRNPG</sequence>
<evidence type="ECO:0000313" key="3">
    <source>
        <dbReference type="Proteomes" id="UP000308707"/>
    </source>
</evidence>
<keyword evidence="1 2" id="KW-0812">Transmembrane</keyword>
<dbReference type="EMBL" id="SZUA01000003">
    <property type="protein sequence ID" value="TKR29354.1"/>
    <property type="molecule type" value="Genomic_DNA"/>
</dbReference>
<reference evidence="2 3" key="1">
    <citation type="submission" date="2019-04" db="EMBL/GenBank/DDBJ databases">
        <title>Reference strain of H23.</title>
        <authorList>
            <person name="Luo X."/>
        </authorList>
    </citation>
    <scope>NUCLEOTIDE SEQUENCE [LARGE SCALE GENOMIC DNA]</scope>
    <source>
        <strain evidence="2 3">H23</strain>
    </source>
</reference>
<protein>
    <submittedName>
        <fullName evidence="2">Twin transmembrane helix small protein</fullName>
    </submittedName>
</protein>
<accession>A0A4U5JJ22</accession>